<dbReference type="RefSeq" id="WP_109930099.1">
    <property type="nucleotide sequence ID" value="NZ_QGNY01000004.1"/>
</dbReference>
<feature type="transmembrane region" description="Helical" evidence="1">
    <location>
        <begin position="176"/>
        <end position="194"/>
    </location>
</feature>
<keyword evidence="3" id="KW-1185">Reference proteome</keyword>
<feature type="transmembrane region" description="Helical" evidence="1">
    <location>
        <begin position="6"/>
        <end position="27"/>
    </location>
</feature>
<evidence type="ECO:0008006" key="4">
    <source>
        <dbReference type="Google" id="ProtNLM"/>
    </source>
</evidence>
<dbReference type="OrthoDB" id="662635at2"/>
<evidence type="ECO:0000313" key="3">
    <source>
        <dbReference type="Proteomes" id="UP000245391"/>
    </source>
</evidence>
<keyword evidence="1" id="KW-0812">Transmembrane</keyword>
<protein>
    <recommendedName>
        <fullName evidence="4">DUF4239 domain-containing protein</fullName>
    </recommendedName>
</protein>
<name>A0A317EXP7_9SPHI</name>
<accession>A0A317EXP7</accession>
<keyword evidence="1" id="KW-1133">Transmembrane helix</keyword>
<comment type="caution">
    <text evidence="2">The sequence shown here is derived from an EMBL/GenBank/DDBJ whole genome shotgun (WGS) entry which is preliminary data.</text>
</comment>
<reference evidence="3" key="1">
    <citation type="submission" date="2018-05" db="EMBL/GenBank/DDBJ databases">
        <title>Pedobacter paludis sp. nov., isolated from wetland soil.</title>
        <authorList>
            <person name="Zhang Y."/>
        </authorList>
    </citation>
    <scope>NUCLEOTIDE SEQUENCE [LARGE SCALE GENOMIC DNA]</scope>
    <source>
        <strain evidence="3">R-8</strain>
    </source>
</reference>
<dbReference type="EMBL" id="QGNY01000004">
    <property type="protein sequence ID" value="PWS31325.1"/>
    <property type="molecule type" value="Genomic_DNA"/>
</dbReference>
<keyword evidence="1" id="KW-0472">Membrane</keyword>
<proteinExistence type="predicted"/>
<dbReference type="AlphaFoldDB" id="A0A317EXP7"/>
<sequence length="257" mass="29748">MFQYIFFLFLYPALLLFSVFMGARYATHRLRLNKSWKNIGLESSLMSIYALLISFALAGSSNHANQRNDEIYAVADKLSLVIKKSKYYEPELKKAVQDYMVNFFKIHENNLNPDAKASEIIIRQVLQNDQKLDYFLINYLKTNPESKAEISEITSNTSNLRSEYIRLTQNYGKNTPTLIISILIVYSFMMGFLIGFMKKTHDNQTFIVTTIFIIISSLMIGAIWDQDHPGIGFIKPNYESITEVSNLFKAYLLRDHI</sequence>
<gene>
    <name evidence="2" type="ORF">DF947_12020</name>
</gene>
<feature type="transmembrane region" description="Helical" evidence="1">
    <location>
        <begin position="206"/>
        <end position="224"/>
    </location>
</feature>
<dbReference type="Proteomes" id="UP000245391">
    <property type="component" value="Unassembled WGS sequence"/>
</dbReference>
<feature type="transmembrane region" description="Helical" evidence="1">
    <location>
        <begin position="39"/>
        <end position="58"/>
    </location>
</feature>
<organism evidence="2 3">
    <name type="scientific">Pedobacter paludis</name>
    <dbReference type="NCBI Taxonomy" id="2203212"/>
    <lineage>
        <taxon>Bacteria</taxon>
        <taxon>Pseudomonadati</taxon>
        <taxon>Bacteroidota</taxon>
        <taxon>Sphingobacteriia</taxon>
        <taxon>Sphingobacteriales</taxon>
        <taxon>Sphingobacteriaceae</taxon>
        <taxon>Pedobacter</taxon>
    </lineage>
</organism>
<evidence type="ECO:0000256" key="1">
    <source>
        <dbReference type="SAM" id="Phobius"/>
    </source>
</evidence>
<evidence type="ECO:0000313" key="2">
    <source>
        <dbReference type="EMBL" id="PWS31325.1"/>
    </source>
</evidence>